<dbReference type="Proteomes" id="UP000552683">
    <property type="component" value="Unassembled WGS sequence"/>
</dbReference>
<evidence type="ECO:0000256" key="1">
    <source>
        <dbReference type="SAM" id="Phobius"/>
    </source>
</evidence>
<evidence type="ECO:0000313" key="3">
    <source>
        <dbReference type="Proteomes" id="UP000552683"/>
    </source>
</evidence>
<dbReference type="RefSeq" id="WP_185898951.1">
    <property type="nucleotide sequence ID" value="NZ_JACLZK010000002.1"/>
</dbReference>
<keyword evidence="1" id="KW-0472">Membrane</keyword>
<keyword evidence="1" id="KW-0812">Transmembrane</keyword>
<gene>
    <name evidence="2" type="ORF">H7R39_09215</name>
</gene>
<comment type="caution">
    <text evidence="2">The sequence shown here is derived from an EMBL/GenBank/DDBJ whole genome shotgun (WGS) entry which is preliminary data.</text>
</comment>
<proteinExistence type="predicted"/>
<sequence>MSFQTSWRDPIKFGVNLKFDFAAVKAAVWSNLVTTKIKFETIRRVSQNKLATKPVKNTKQRFLKNIFIAYVVASFGFFIIPEDILSSCKIYRGFVTAVKHIFPNIQIFSDISPFKQEI</sequence>
<evidence type="ECO:0000313" key="2">
    <source>
        <dbReference type="EMBL" id="MBC2883431.1"/>
    </source>
</evidence>
<reference evidence="2 3" key="1">
    <citation type="submission" date="2020-08" db="EMBL/GenBank/DDBJ databases">
        <title>Complete genome and description of Campylobacter massiliensis Marseille-Q3452 sp. nov.</title>
        <authorList>
            <person name="Antezack A."/>
        </authorList>
    </citation>
    <scope>NUCLEOTIDE SEQUENCE [LARGE SCALE GENOMIC DNA]</scope>
    <source>
        <strain evidence="2 3">Marseille-Q3452</strain>
    </source>
</reference>
<name>A0A842J6X7_9BACT</name>
<accession>A0A842J6X7</accession>
<dbReference type="AlphaFoldDB" id="A0A842J6X7"/>
<keyword evidence="1" id="KW-1133">Transmembrane helix</keyword>
<dbReference type="EMBL" id="JACLZK010000002">
    <property type="protein sequence ID" value="MBC2883431.1"/>
    <property type="molecule type" value="Genomic_DNA"/>
</dbReference>
<organism evidence="2 3">
    <name type="scientific">Campylobacter massiliensis</name>
    <dbReference type="NCBI Taxonomy" id="2762557"/>
    <lineage>
        <taxon>Bacteria</taxon>
        <taxon>Pseudomonadati</taxon>
        <taxon>Campylobacterota</taxon>
        <taxon>Epsilonproteobacteria</taxon>
        <taxon>Campylobacterales</taxon>
        <taxon>Campylobacteraceae</taxon>
        <taxon>Campylobacter</taxon>
    </lineage>
</organism>
<feature type="transmembrane region" description="Helical" evidence="1">
    <location>
        <begin position="62"/>
        <end position="80"/>
    </location>
</feature>
<protein>
    <submittedName>
        <fullName evidence="2">Uncharacterized protein</fullName>
    </submittedName>
</protein>
<keyword evidence="3" id="KW-1185">Reference proteome</keyword>